<dbReference type="AlphaFoldDB" id="A0ABD3NNZ7"/>
<evidence type="ECO:0000256" key="1">
    <source>
        <dbReference type="SAM" id="MobiDB-lite"/>
    </source>
</evidence>
<reference evidence="2 3" key="1">
    <citation type="submission" date="2024-10" db="EMBL/GenBank/DDBJ databases">
        <title>Updated reference genomes for cyclostephanoid diatoms.</title>
        <authorList>
            <person name="Roberts W.R."/>
            <person name="Alverson A.J."/>
        </authorList>
    </citation>
    <scope>NUCLEOTIDE SEQUENCE [LARGE SCALE GENOMIC DNA]</scope>
    <source>
        <strain evidence="2 3">AJA010-31</strain>
    </source>
</reference>
<dbReference type="Proteomes" id="UP001530400">
    <property type="component" value="Unassembled WGS sequence"/>
</dbReference>
<dbReference type="EMBL" id="JALLPJ020001033">
    <property type="protein sequence ID" value="KAL3777643.1"/>
    <property type="molecule type" value="Genomic_DNA"/>
</dbReference>
<feature type="region of interest" description="Disordered" evidence="1">
    <location>
        <begin position="79"/>
        <end position="99"/>
    </location>
</feature>
<dbReference type="Pfam" id="PF05721">
    <property type="entry name" value="PhyH"/>
    <property type="match status" value="1"/>
</dbReference>
<evidence type="ECO:0000313" key="2">
    <source>
        <dbReference type="EMBL" id="KAL3777643.1"/>
    </source>
</evidence>
<protein>
    <submittedName>
        <fullName evidence="2">Uncharacterized protein</fullName>
    </submittedName>
</protein>
<gene>
    <name evidence="2" type="ORF">ACHAWO_012532</name>
</gene>
<feature type="region of interest" description="Disordered" evidence="1">
    <location>
        <begin position="541"/>
        <end position="571"/>
    </location>
</feature>
<dbReference type="PANTHER" id="PTHR37563:SF2">
    <property type="entry name" value="PHYTANOYL-COA DIOXYGENASE FAMILY PROTEIN (AFU_ORTHOLOGUE AFUA_2G03330)"/>
    <property type="match status" value="1"/>
</dbReference>
<name>A0ABD3NNZ7_9STRA</name>
<feature type="compositionally biased region" description="Polar residues" evidence="1">
    <location>
        <begin position="444"/>
        <end position="453"/>
    </location>
</feature>
<accession>A0ABD3NNZ7</accession>
<organism evidence="2 3">
    <name type="scientific">Cyclotella atomus</name>
    <dbReference type="NCBI Taxonomy" id="382360"/>
    <lineage>
        <taxon>Eukaryota</taxon>
        <taxon>Sar</taxon>
        <taxon>Stramenopiles</taxon>
        <taxon>Ochrophyta</taxon>
        <taxon>Bacillariophyta</taxon>
        <taxon>Coscinodiscophyceae</taxon>
        <taxon>Thalassiosirophycidae</taxon>
        <taxon>Stephanodiscales</taxon>
        <taxon>Stephanodiscaceae</taxon>
        <taxon>Cyclotella</taxon>
    </lineage>
</organism>
<feature type="region of interest" description="Disordered" evidence="1">
    <location>
        <begin position="444"/>
        <end position="483"/>
    </location>
</feature>
<proteinExistence type="predicted"/>
<evidence type="ECO:0000313" key="3">
    <source>
        <dbReference type="Proteomes" id="UP001530400"/>
    </source>
</evidence>
<dbReference type="InterPro" id="IPR051961">
    <property type="entry name" value="Fungal_Metabolite_Diox"/>
</dbReference>
<comment type="caution">
    <text evidence="2">The sequence shown here is derived from an EMBL/GenBank/DDBJ whole genome shotgun (WGS) entry which is preliminary data.</text>
</comment>
<dbReference type="Gene3D" id="2.60.120.620">
    <property type="entry name" value="q2cbj1_9rhob like domain"/>
    <property type="match status" value="1"/>
</dbReference>
<dbReference type="PANTHER" id="PTHR37563">
    <property type="entry name" value="PHYTANOYL-COA DIOXYGENASE FAMILY PROTEIN (AFU_ORTHOLOGUE AFUA_2G03330)"/>
    <property type="match status" value="1"/>
</dbReference>
<dbReference type="InterPro" id="IPR008775">
    <property type="entry name" value="Phytyl_CoA_dOase-like"/>
</dbReference>
<sequence>MPKHLPTHTDDGTPIISITVPQIRKKQTTKGLIRIPHVAERSKCYVEAAKVIGEREALALPYHGGRMWKCEVKLSDDGGASGSNYPTKSDPQKKNNGPTPLFRWYRSELQLATLPHILEDIVSVEHKMVHKKKWINLSNDEDDSSDEEWEEPEPTTNIFEISNLTTSAYEDSVHPLPTVTRSWISPDLQRFPSRKSAIAYSQTLVERDLLIDRVLYGYGKNGVRLRPVKPTRKAALEAGMARFLRDGLWIVGQEEMWIEKRRERFNRKNKILAGEKVIDEGDPPWRTTGHVLLGRSAMLPRKKIMGKVVGWISETDVDSKGNPGFVSTKTGQPACLFHVATDDCEYEQDFEQFELERILIDEKEVENDIDEEAAADNDFVEKDSGIALKENHLSLAGNEKSTSDCSASKLQAANVEDTEDGKNVNCANKSHDQQMTVADDALKNTANPQQSDSGAAEGDNSAKGCDMDQVTTDTPTETSSSVNNESLASAAAAYFSEQPNSANDAAKAKESNSKQLEAVITSKDSDKPATVKVTVKQLDDGELKTVTPNDSDASSHEDSAAAAKPKPKVRRSYIEPLPPSTHYRLNKQQVDKCYTACLEHYDRVMHTVKARSLHHELADGFDVLRERGKGRYDMELPEFDTEDYSFLTVKDAAWMPIIHKILGEDAILVHKGCFLSMPGSEMQVYHQDGLHLHKKIQKPCHAVNVFIPLVDYDMSNGPTEFCLGTHYLGYENFVKEMAYTPLVEAGTPVIFDYRLGHRGLRNSSQSCRPVVYLTYSAVASGKEFRDEVNFSRKRYRKLGEYADKPISREERAKKRREWYM</sequence>
<feature type="compositionally biased region" description="Polar residues" evidence="1">
    <location>
        <begin position="469"/>
        <end position="483"/>
    </location>
</feature>
<feature type="compositionally biased region" description="Polar residues" evidence="1">
    <location>
        <begin position="82"/>
        <end position="98"/>
    </location>
</feature>
<keyword evidence="3" id="KW-1185">Reference proteome</keyword>
<dbReference type="SUPFAM" id="SSF51197">
    <property type="entry name" value="Clavaminate synthase-like"/>
    <property type="match status" value="1"/>
</dbReference>